<feature type="domain" description="DUF6589" evidence="2">
    <location>
        <begin position="549"/>
        <end position="1007"/>
    </location>
</feature>
<comment type="caution">
    <text evidence="3">The sequence shown here is derived from an EMBL/GenBank/DDBJ whole genome shotgun (WGS) entry which is preliminary data.</text>
</comment>
<dbReference type="AlphaFoldDB" id="A0A4Y9XPF2"/>
<organism evidence="3 4">
    <name type="scientific">Rhodofomes roseus</name>
    <dbReference type="NCBI Taxonomy" id="34475"/>
    <lineage>
        <taxon>Eukaryota</taxon>
        <taxon>Fungi</taxon>
        <taxon>Dikarya</taxon>
        <taxon>Basidiomycota</taxon>
        <taxon>Agaricomycotina</taxon>
        <taxon>Agaricomycetes</taxon>
        <taxon>Polyporales</taxon>
        <taxon>Rhodofomes</taxon>
    </lineage>
</organism>
<protein>
    <recommendedName>
        <fullName evidence="2">DUF6589 domain-containing protein</fullName>
    </recommendedName>
</protein>
<dbReference type="InterPro" id="IPR046496">
    <property type="entry name" value="DUF6589"/>
</dbReference>
<dbReference type="Proteomes" id="UP000298390">
    <property type="component" value="Unassembled WGS sequence"/>
</dbReference>
<dbReference type="STRING" id="34475.A0A4Y9XPF2"/>
<dbReference type="EMBL" id="SEKV01001280">
    <property type="protein sequence ID" value="TFY51101.1"/>
    <property type="molecule type" value="Genomic_DNA"/>
</dbReference>
<proteinExistence type="predicted"/>
<feature type="region of interest" description="Disordered" evidence="1">
    <location>
        <begin position="1"/>
        <end position="38"/>
    </location>
</feature>
<feature type="compositionally biased region" description="Acidic residues" evidence="1">
    <location>
        <begin position="1161"/>
        <end position="1175"/>
    </location>
</feature>
<evidence type="ECO:0000259" key="2">
    <source>
        <dbReference type="Pfam" id="PF20231"/>
    </source>
</evidence>
<feature type="compositionally biased region" description="Basic and acidic residues" evidence="1">
    <location>
        <begin position="26"/>
        <end position="38"/>
    </location>
</feature>
<feature type="compositionally biased region" description="Polar residues" evidence="1">
    <location>
        <begin position="824"/>
        <end position="843"/>
    </location>
</feature>
<sequence length="1202" mass="133305">MLPTSPIRTREDRLRKANTARRRDRKAREEAAEAEKAEARRQTCQSILQILRDTDTPFGDLLEFISDPAHQQGRERYWGLFADTARVHRILNLWVSSENSTTGREAVHEWAVGYVSRIVAREGRRATKDGFLRTQERTVDQDFALGFRLANLKDKLDEQCPTVVQVLESFSSTARQRRKSSRNWQTRQQNYLTNSLLIGLGARSQKNNYARHVFGLYAYASGSQRQMIELLSHLGVCSSYSTITANMKDGMLDTHALTSTTSDTSLPVPPIQEATVALLNLNESSSDSDPDSSESDLPAATWTTTPRMQRHAPERAESESTSNAALPLAQEEWEDDPQPTDTARTRHEPVLQEDLDSPAACQPNPNHLGTTDTDEEAIKQGPLPSTQPLGSPVEESAPPANGGFSDPNEDSDAMWAMFDEVVGDADLNEAPRYSGEQTNADAELRGRLNDLRTETQQGQGRQHAEKKHVVIGLLKRLSDACRHAARVKASTRILAFVYDNINMFFRLAEPTIGDKSTLQNGTCATAFELFDAHPDDMLASDYIASLTHAPNLSRNDILMTHSENRAFTDLLQRTVLSIIINYGGPGFSRFRKQVEDMAPGAYDQRIPLHRTEIFPLPTMKIDESTIIGNAEVTETIFSEVGLEMGSDDFQETVKLIAGDQLSIARLRALARNRAGHDSFSNSYLWAVVIPGIFHYKMAATHGFMELFYGSNPSPRNPGSLAFHNNVLDRTPITITSMPPFRESRNLIFISLYARVLHCLELVSRCEDLADYAANVTFEVLKFHAGEIVAQFTDGKRVDRMRTARAAELRSMGPDNQRAEAMRSASRSGGNTTISEAQGAAQHQSDADIPNLSSRQLTEGDMVFENAILLFRDALILRLLTDTVKCGDSGRLVLVFKILALYYRGCGRTKYAQEVLFVLHNITHVWPEPLRNVVLQNWLVNPTGKPNAWVEVDLMQEHFNFWIKTIYKAHGPAASWEWLAMISPCIDILRRLATEINTTLGAKQGTKHTTPNLERDIGYLMASLRRYEVYQYNPGREIDDGSDSNPVVADSLTIGLQRLSEPLGEFNTSLAKLKQRCKAIPLIGGAYAHVHGASDDSEEGVSATHVRPPVDTALAGVDHRGGANATHVQPPGDAAAGRDPLNAANVQPQPNGGDPEGGLREDESEEESGDEDDDLEPQALMSLETAEDVALDMDAADFVYEDE</sequence>
<feature type="compositionally biased region" description="Basic residues" evidence="1">
    <location>
        <begin position="16"/>
        <end position="25"/>
    </location>
</feature>
<evidence type="ECO:0000313" key="3">
    <source>
        <dbReference type="EMBL" id="TFY51101.1"/>
    </source>
</evidence>
<evidence type="ECO:0000313" key="4">
    <source>
        <dbReference type="Proteomes" id="UP000298390"/>
    </source>
</evidence>
<accession>A0A4Y9XPF2</accession>
<dbReference type="Pfam" id="PF20231">
    <property type="entry name" value="DUF6589"/>
    <property type="match status" value="1"/>
</dbReference>
<name>A0A4Y9XPF2_9APHY</name>
<reference evidence="3 4" key="1">
    <citation type="submission" date="2019-01" db="EMBL/GenBank/DDBJ databases">
        <title>Genome sequencing of the rare red list fungi Fomitopsis rosea.</title>
        <authorList>
            <person name="Buettner E."/>
            <person name="Kellner H."/>
        </authorList>
    </citation>
    <scope>NUCLEOTIDE SEQUENCE [LARGE SCALE GENOMIC DNA]</scope>
    <source>
        <strain evidence="3 4">DSM 105464</strain>
    </source>
</reference>
<feature type="region of interest" description="Disordered" evidence="1">
    <location>
        <begin position="1112"/>
        <end position="1187"/>
    </location>
</feature>
<gene>
    <name evidence="3" type="ORF">EVJ58_g10739</name>
</gene>
<feature type="region of interest" description="Disordered" evidence="1">
    <location>
        <begin position="354"/>
        <end position="410"/>
    </location>
</feature>
<evidence type="ECO:0000256" key="1">
    <source>
        <dbReference type="SAM" id="MobiDB-lite"/>
    </source>
</evidence>
<feature type="region of interest" description="Disordered" evidence="1">
    <location>
        <begin position="806"/>
        <end position="847"/>
    </location>
</feature>
<feature type="region of interest" description="Disordered" evidence="1">
    <location>
        <begin position="283"/>
        <end position="324"/>
    </location>
</feature>